<protein>
    <submittedName>
        <fullName evidence="1">Uncharacterized protein</fullName>
    </submittedName>
</protein>
<organism evidence="1 2">
    <name type="scientific">Aspergillus transmontanensis</name>
    <dbReference type="NCBI Taxonomy" id="1034304"/>
    <lineage>
        <taxon>Eukaryota</taxon>
        <taxon>Fungi</taxon>
        <taxon>Dikarya</taxon>
        <taxon>Ascomycota</taxon>
        <taxon>Pezizomycotina</taxon>
        <taxon>Eurotiomycetes</taxon>
        <taxon>Eurotiomycetidae</taxon>
        <taxon>Eurotiales</taxon>
        <taxon>Aspergillaceae</taxon>
        <taxon>Aspergillus</taxon>
        <taxon>Aspergillus subgen. Circumdati</taxon>
    </lineage>
</organism>
<dbReference type="Proteomes" id="UP000325433">
    <property type="component" value="Unassembled WGS sequence"/>
</dbReference>
<gene>
    <name evidence="1" type="ORF">BDV41DRAFT_539670</name>
</gene>
<dbReference type="AlphaFoldDB" id="A0A5N6VV75"/>
<accession>A0A5N6VV75</accession>
<name>A0A5N6VV75_9EURO</name>
<sequence length="73" mass="8221">MRYELMFCCSCADFTIPLGQVPYHSPVTNVMEQFPVSINMIVRRGCDFVLFNMVEKLAQAGIIQGVKTGKQAF</sequence>
<dbReference type="EMBL" id="ML738335">
    <property type="protein sequence ID" value="KAE8312262.1"/>
    <property type="molecule type" value="Genomic_DNA"/>
</dbReference>
<proteinExistence type="predicted"/>
<evidence type="ECO:0000313" key="1">
    <source>
        <dbReference type="EMBL" id="KAE8312262.1"/>
    </source>
</evidence>
<reference evidence="2" key="1">
    <citation type="submission" date="2019-04" db="EMBL/GenBank/DDBJ databases">
        <title>Friends and foes A comparative genomics studyof 23 Aspergillus species from section Flavi.</title>
        <authorList>
            <consortium name="DOE Joint Genome Institute"/>
            <person name="Kjaerbolling I."/>
            <person name="Vesth T."/>
            <person name="Frisvad J.C."/>
            <person name="Nybo J.L."/>
            <person name="Theobald S."/>
            <person name="Kildgaard S."/>
            <person name="Isbrandt T."/>
            <person name="Kuo A."/>
            <person name="Sato A."/>
            <person name="Lyhne E.K."/>
            <person name="Kogle M.E."/>
            <person name="Wiebenga A."/>
            <person name="Kun R.S."/>
            <person name="Lubbers R.J."/>
            <person name="Makela M.R."/>
            <person name="Barry K."/>
            <person name="Chovatia M."/>
            <person name="Clum A."/>
            <person name="Daum C."/>
            <person name="Haridas S."/>
            <person name="He G."/>
            <person name="LaButti K."/>
            <person name="Lipzen A."/>
            <person name="Mondo S."/>
            <person name="Riley R."/>
            <person name="Salamov A."/>
            <person name="Simmons B.A."/>
            <person name="Magnuson J.K."/>
            <person name="Henrissat B."/>
            <person name="Mortensen U.H."/>
            <person name="Larsen T.O."/>
            <person name="Devries R.P."/>
            <person name="Grigoriev I.V."/>
            <person name="Machida M."/>
            <person name="Baker S.E."/>
            <person name="Andersen M.R."/>
        </authorList>
    </citation>
    <scope>NUCLEOTIDE SEQUENCE [LARGE SCALE GENOMIC DNA]</scope>
    <source>
        <strain evidence="2">CBS 130015</strain>
    </source>
</reference>
<keyword evidence="2" id="KW-1185">Reference proteome</keyword>
<evidence type="ECO:0000313" key="2">
    <source>
        <dbReference type="Proteomes" id="UP000325433"/>
    </source>
</evidence>